<dbReference type="Proteomes" id="UP001589755">
    <property type="component" value="Unassembled WGS sequence"/>
</dbReference>
<feature type="chain" id="PRO_5045101114" evidence="1">
    <location>
        <begin position="26"/>
        <end position="148"/>
    </location>
</feature>
<dbReference type="InterPro" id="IPR016071">
    <property type="entry name" value="Staphylococal_nuclease_OB-fold"/>
</dbReference>
<keyword evidence="1" id="KW-0732">Signal</keyword>
<dbReference type="SMART" id="SM00318">
    <property type="entry name" value="SNc"/>
    <property type="match status" value="1"/>
</dbReference>
<evidence type="ECO:0000313" key="4">
    <source>
        <dbReference type="Proteomes" id="UP001589755"/>
    </source>
</evidence>
<evidence type="ECO:0000313" key="3">
    <source>
        <dbReference type="EMBL" id="MFC0209422.1"/>
    </source>
</evidence>
<evidence type="ECO:0000259" key="2">
    <source>
        <dbReference type="PROSITE" id="PS50830"/>
    </source>
</evidence>
<reference evidence="3 4" key="1">
    <citation type="submission" date="2024-09" db="EMBL/GenBank/DDBJ databases">
        <authorList>
            <person name="Sun Q."/>
            <person name="Mori K."/>
        </authorList>
    </citation>
    <scope>NUCLEOTIDE SEQUENCE [LARGE SCALE GENOMIC DNA]</scope>
    <source>
        <strain evidence="3 4">CCM 8543</strain>
    </source>
</reference>
<feature type="signal peptide" evidence="1">
    <location>
        <begin position="1"/>
        <end position="25"/>
    </location>
</feature>
<evidence type="ECO:0000256" key="1">
    <source>
        <dbReference type="SAM" id="SignalP"/>
    </source>
</evidence>
<name>A0ABV6D9W5_9HYPH</name>
<dbReference type="InterPro" id="IPR035437">
    <property type="entry name" value="SNase_OB-fold_sf"/>
</dbReference>
<feature type="domain" description="TNase-like" evidence="2">
    <location>
        <begin position="31"/>
        <end position="148"/>
    </location>
</feature>
<organism evidence="3 4">
    <name type="scientific">Chelativorans intermedius</name>
    <dbReference type="NCBI Taxonomy" id="515947"/>
    <lineage>
        <taxon>Bacteria</taxon>
        <taxon>Pseudomonadati</taxon>
        <taxon>Pseudomonadota</taxon>
        <taxon>Alphaproteobacteria</taxon>
        <taxon>Hyphomicrobiales</taxon>
        <taxon>Phyllobacteriaceae</taxon>
        <taxon>Chelativorans</taxon>
    </lineage>
</organism>
<protein>
    <submittedName>
        <fullName evidence="3">Thermonuclease family protein</fullName>
    </submittedName>
</protein>
<dbReference type="Gene3D" id="2.40.50.90">
    <property type="match status" value="1"/>
</dbReference>
<dbReference type="Pfam" id="PF00565">
    <property type="entry name" value="SNase"/>
    <property type="match status" value="1"/>
</dbReference>
<dbReference type="SUPFAM" id="SSF50199">
    <property type="entry name" value="Staphylococcal nuclease"/>
    <property type="match status" value="1"/>
</dbReference>
<dbReference type="RefSeq" id="WP_261519465.1">
    <property type="nucleotide sequence ID" value="NZ_JAODNW010000004.1"/>
</dbReference>
<gene>
    <name evidence="3" type="ORF">ACFFJ2_13540</name>
</gene>
<comment type="caution">
    <text evidence="3">The sequence shown here is derived from an EMBL/GenBank/DDBJ whole genome shotgun (WGS) entry which is preliminary data.</text>
</comment>
<sequence length="148" mass="16000">MRPRPTTRLLFCALLVAPCCRPAPAGELFAGPVEARVVRVIDGDTFDAQAHIWPGQTLRVRVRLRGIDAPEIRSRCAAEKAAGERARAALEGMIGGATVRMRNIAGGKYYGRVLADVTTETGEAVAERLLADALARPYRGGRRESACR</sequence>
<keyword evidence="4" id="KW-1185">Reference proteome</keyword>
<dbReference type="EMBL" id="JBHLXD010000022">
    <property type="protein sequence ID" value="MFC0209422.1"/>
    <property type="molecule type" value="Genomic_DNA"/>
</dbReference>
<accession>A0ABV6D9W5</accession>
<proteinExistence type="predicted"/>
<dbReference type="PROSITE" id="PS50830">
    <property type="entry name" value="TNASE_3"/>
    <property type="match status" value="1"/>
</dbReference>